<dbReference type="AlphaFoldDB" id="A0A834WQ36"/>
<name>A0A834WQ36_9FABA</name>
<reference evidence="1" key="1">
    <citation type="submission" date="2020-09" db="EMBL/GenBank/DDBJ databases">
        <title>Genome-Enabled Discovery of Anthraquinone Biosynthesis in Senna tora.</title>
        <authorList>
            <person name="Kang S.-H."/>
            <person name="Pandey R.P."/>
            <person name="Lee C.-M."/>
            <person name="Sim J.-S."/>
            <person name="Jeong J.-T."/>
            <person name="Choi B.-S."/>
            <person name="Jung M."/>
            <person name="Ginzburg D."/>
            <person name="Zhao K."/>
            <person name="Won S.Y."/>
            <person name="Oh T.-J."/>
            <person name="Yu Y."/>
            <person name="Kim N.-H."/>
            <person name="Lee O.R."/>
            <person name="Lee T.-H."/>
            <person name="Bashyal P."/>
            <person name="Kim T.-S."/>
            <person name="Lee W.-H."/>
            <person name="Kawkins C."/>
            <person name="Kim C.-K."/>
            <person name="Kim J.S."/>
            <person name="Ahn B.O."/>
            <person name="Rhee S.Y."/>
            <person name="Sohng J.K."/>
        </authorList>
    </citation>
    <scope>NUCLEOTIDE SEQUENCE</scope>
    <source>
        <tissue evidence="1">Leaf</tissue>
    </source>
</reference>
<dbReference type="EMBL" id="JAAIUW010000006">
    <property type="protein sequence ID" value="KAF7825154.1"/>
    <property type="molecule type" value="Genomic_DNA"/>
</dbReference>
<comment type="caution">
    <text evidence="1">The sequence shown here is derived from an EMBL/GenBank/DDBJ whole genome shotgun (WGS) entry which is preliminary data.</text>
</comment>
<keyword evidence="2" id="KW-1185">Reference proteome</keyword>
<evidence type="ECO:0000313" key="2">
    <source>
        <dbReference type="Proteomes" id="UP000634136"/>
    </source>
</evidence>
<evidence type="ECO:0000313" key="1">
    <source>
        <dbReference type="EMBL" id="KAF7825154.1"/>
    </source>
</evidence>
<protein>
    <submittedName>
        <fullName evidence="1">Uncharacterized protein</fullName>
    </submittedName>
</protein>
<dbReference type="Proteomes" id="UP000634136">
    <property type="component" value="Unassembled WGS sequence"/>
</dbReference>
<gene>
    <name evidence="1" type="ORF">G2W53_016318</name>
</gene>
<accession>A0A834WQ36</accession>
<organism evidence="1 2">
    <name type="scientific">Senna tora</name>
    <dbReference type="NCBI Taxonomy" id="362788"/>
    <lineage>
        <taxon>Eukaryota</taxon>
        <taxon>Viridiplantae</taxon>
        <taxon>Streptophyta</taxon>
        <taxon>Embryophyta</taxon>
        <taxon>Tracheophyta</taxon>
        <taxon>Spermatophyta</taxon>
        <taxon>Magnoliopsida</taxon>
        <taxon>eudicotyledons</taxon>
        <taxon>Gunneridae</taxon>
        <taxon>Pentapetalae</taxon>
        <taxon>rosids</taxon>
        <taxon>fabids</taxon>
        <taxon>Fabales</taxon>
        <taxon>Fabaceae</taxon>
        <taxon>Caesalpinioideae</taxon>
        <taxon>Cassia clade</taxon>
        <taxon>Senna</taxon>
    </lineage>
</organism>
<sequence>MYPSPALQPPLEPQMVVLLSVDGETNPLLNHQGNSQGTQQALGPLTGTLPQIVVITPVRHLKLRRKPIHTYLPRCTNFIVAAFTAATRIFPQ</sequence>
<proteinExistence type="predicted"/>